<reference evidence="1" key="1">
    <citation type="journal article" date="2023" name="Insect Mol. Biol.">
        <title>Genome sequencing provides insights into the evolution of gene families encoding plant cell wall-degrading enzymes in longhorned beetles.</title>
        <authorList>
            <person name="Shin N.R."/>
            <person name="Okamura Y."/>
            <person name="Kirsch R."/>
            <person name="Pauchet Y."/>
        </authorList>
    </citation>
    <scope>NUCLEOTIDE SEQUENCE</scope>
    <source>
        <strain evidence="1">RBIC_L_NR</strain>
    </source>
</reference>
<organism evidence="1 2">
    <name type="scientific">Rhamnusium bicolor</name>
    <dbReference type="NCBI Taxonomy" id="1586634"/>
    <lineage>
        <taxon>Eukaryota</taxon>
        <taxon>Metazoa</taxon>
        <taxon>Ecdysozoa</taxon>
        <taxon>Arthropoda</taxon>
        <taxon>Hexapoda</taxon>
        <taxon>Insecta</taxon>
        <taxon>Pterygota</taxon>
        <taxon>Neoptera</taxon>
        <taxon>Endopterygota</taxon>
        <taxon>Coleoptera</taxon>
        <taxon>Polyphaga</taxon>
        <taxon>Cucujiformia</taxon>
        <taxon>Chrysomeloidea</taxon>
        <taxon>Cerambycidae</taxon>
        <taxon>Lepturinae</taxon>
        <taxon>Rhagiini</taxon>
        <taxon>Rhamnusium</taxon>
    </lineage>
</organism>
<comment type="caution">
    <text evidence="1">The sequence shown here is derived from an EMBL/GenBank/DDBJ whole genome shotgun (WGS) entry which is preliminary data.</text>
</comment>
<dbReference type="EMBL" id="JANEYF010002069">
    <property type="protein sequence ID" value="KAJ8951782.1"/>
    <property type="molecule type" value="Genomic_DNA"/>
</dbReference>
<accession>A0AAV8YLK2</accession>
<dbReference type="Proteomes" id="UP001162156">
    <property type="component" value="Unassembled WGS sequence"/>
</dbReference>
<gene>
    <name evidence="1" type="ORF">NQ314_007638</name>
</gene>
<keyword evidence="2" id="KW-1185">Reference proteome</keyword>
<name>A0AAV8YLK2_9CUCU</name>
<dbReference type="AlphaFoldDB" id="A0AAV8YLK2"/>
<proteinExistence type="predicted"/>
<evidence type="ECO:0000313" key="1">
    <source>
        <dbReference type="EMBL" id="KAJ8951782.1"/>
    </source>
</evidence>
<protein>
    <submittedName>
        <fullName evidence="1">Uncharacterized protein</fullName>
    </submittedName>
</protein>
<sequence>MTDVRRILNRDETSFSMCSKSEKVLAPKGWKNIYELQKGSEKETITVLLVFSASGDTVHPMVVFPYIRPPMSVIKSMPPDWFLGRSETGLMRSEIFYEYIVNGVDK</sequence>
<evidence type="ECO:0000313" key="2">
    <source>
        <dbReference type="Proteomes" id="UP001162156"/>
    </source>
</evidence>